<dbReference type="SMART" id="SM00448">
    <property type="entry name" value="REC"/>
    <property type="match status" value="1"/>
</dbReference>
<dbReference type="SUPFAM" id="SSF52172">
    <property type="entry name" value="CheY-like"/>
    <property type="match status" value="1"/>
</dbReference>
<dbReference type="AlphaFoldDB" id="A0A7L5DH51"/>
<dbReference type="PANTHER" id="PTHR43214:SF41">
    <property type="entry name" value="NITRATE_NITRITE RESPONSE REGULATOR PROTEIN NARP"/>
    <property type="match status" value="1"/>
</dbReference>
<dbReference type="PRINTS" id="PR00038">
    <property type="entry name" value="HTHLUXR"/>
</dbReference>
<evidence type="ECO:0000256" key="3">
    <source>
        <dbReference type="ARBA" id="ARBA00023125"/>
    </source>
</evidence>
<accession>A0A7L5DH51</accession>
<dbReference type="PROSITE" id="PS00622">
    <property type="entry name" value="HTH_LUXR_1"/>
    <property type="match status" value="1"/>
</dbReference>
<keyword evidence="1 5" id="KW-0597">Phosphoprotein</keyword>
<name>A0A7L5DH51_9BACT</name>
<dbReference type="InterPro" id="IPR039420">
    <property type="entry name" value="WalR-like"/>
</dbReference>
<dbReference type="Proteomes" id="UP000501128">
    <property type="component" value="Chromosome"/>
</dbReference>
<dbReference type="GO" id="GO:0003677">
    <property type="term" value="F:DNA binding"/>
    <property type="evidence" value="ECO:0007669"/>
    <property type="project" value="UniProtKB-KW"/>
</dbReference>
<feature type="domain" description="Response regulatory" evidence="7">
    <location>
        <begin position="8"/>
        <end position="124"/>
    </location>
</feature>
<dbReference type="SUPFAM" id="SSF46894">
    <property type="entry name" value="C-terminal effector domain of the bipartite response regulators"/>
    <property type="match status" value="1"/>
</dbReference>
<feature type="modified residue" description="4-aspartylphosphate" evidence="5">
    <location>
        <position position="59"/>
    </location>
</feature>
<keyword evidence="2" id="KW-0805">Transcription regulation</keyword>
<proteinExistence type="predicted"/>
<keyword evidence="9" id="KW-1185">Reference proteome</keyword>
<dbReference type="Pfam" id="PF00196">
    <property type="entry name" value="GerE"/>
    <property type="match status" value="1"/>
</dbReference>
<dbReference type="InterPro" id="IPR016032">
    <property type="entry name" value="Sig_transdc_resp-reg_C-effctor"/>
</dbReference>
<dbReference type="InterPro" id="IPR011006">
    <property type="entry name" value="CheY-like_superfamily"/>
</dbReference>
<keyword evidence="3" id="KW-0238">DNA-binding</keyword>
<evidence type="ECO:0000259" key="6">
    <source>
        <dbReference type="PROSITE" id="PS50043"/>
    </source>
</evidence>
<organism evidence="8 9">
    <name type="scientific">Spirosoma rhododendri</name>
    <dbReference type="NCBI Taxonomy" id="2728024"/>
    <lineage>
        <taxon>Bacteria</taxon>
        <taxon>Pseudomonadati</taxon>
        <taxon>Bacteroidota</taxon>
        <taxon>Cytophagia</taxon>
        <taxon>Cytophagales</taxon>
        <taxon>Cytophagaceae</taxon>
        <taxon>Spirosoma</taxon>
    </lineage>
</organism>
<dbReference type="EMBL" id="CP051677">
    <property type="protein sequence ID" value="QJD77335.1"/>
    <property type="molecule type" value="Genomic_DNA"/>
</dbReference>
<dbReference type="RefSeq" id="WP_169549278.1">
    <property type="nucleotide sequence ID" value="NZ_CP051677.1"/>
</dbReference>
<reference evidence="8 9" key="1">
    <citation type="submission" date="2020-04" db="EMBL/GenBank/DDBJ databases">
        <title>Genome sequencing of novel species.</title>
        <authorList>
            <person name="Heo J."/>
            <person name="Kim S.-J."/>
            <person name="Kim J.-S."/>
            <person name="Hong S.-B."/>
            <person name="Kwon S.-W."/>
        </authorList>
    </citation>
    <scope>NUCLEOTIDE SEQUENCE [LARGE SCALE GENOMIC DNA]</scope>
    <source>
        <strain evidence="8 9">CJU-R4</strain>
    </source>
</reference>
<dbReference type="GO" id="GO:0006355">
    <property type="term" value="P:regulation of DNA-templated transcription"/>
    <property type="evidence" value="ECO:0007669"/>
    <property type="project" value="InterPro"/>
</dbReference>
<sequence length="214" mass="24016">MNRPNPARLLLIDDHRIFNDALVSLLSTQPDLMICGQVFDAADALPAIQRTSPHLILLDINLHHSNGIDLGKTIMANFPAVRILMLTMYNQTRLMDESRRAGLHGYMLKEAKTADLLRGIRAVLANETHFVGELANKAAPIDDAFGDEFARRLNLSFREVEVVALVREGLNNEQIAARMHISVETVKTHRKNIHFKLGITKVTDLIQFALRHGI</sequence>
<evidence type="ECO:0000256" key="1">
    <source>
        <dbReference type="ARBA" id="ARBA00022553"/>
    </source>
</evidence>
<protein>
    <submittedName>
        <fullName evidence="8">Response regulator transcription factor</fullName>
    </submittedName>
</protein>
<dbReference type="KEGG" id="srho:HH216_02050"/>
<gene>
    <name evidence="8" type="ORF">HH216_02050</name>
</gene>
<keyword evidence="4" id="KW-0804">Transcription</keyword>
<evidence type="ECO:0000256" key="4">
    <source>
        <dbReference type="ARBA" id="ARBA00023163"/>
    </source>
</evidence>
<dbReference type="InterPro" id="IPR000792">
    <property type="entry name" value="Tscrpt_reg_LuxR_C"/>
</dbReference>
<dbReference type="Pfam" id="PF00072">
    <property type="entry name" value="Response_reg"/>
    <property type="match status" value="1"/>
</dbReference>
<evidence type="ECO:0000256" key="5">
    <source>
        <dbReference type="PROSITE-ProRule" id="PRU00169"/>
    </source>
</evidence>
<dbReference type="PROSITE" id="PS50043">
    <property type="entry name" value="HTH_LUXR_2"/>
    <property type="match status" value="1"/>
</dbReference>
<dbReference type="InterPro" id="IPR058245">
    <property type="entry name" value="NreC/VraR/RcsB-like_REC"/>
</dbReference>
<evidence type="ECO:0000313" key="9">
    <source>
        <dbReference type="Proteomes" id="UP000501128"/>
    </source>
</evidence>
<dbReference type="GO" id="GO:0000160">
    <property type="term" value="P:phosphorelay signal transduction system"/>
    <property type="evidence" value="ECO:0007669"/>
    <property type="project" value="InterPro"/>
</dbReference>
<dbReference type="SMART" id="SM00421">
    <property type="entry name" value="HTH_LUXR"/>
    <property type="match status" value="1"/>
</dbReference>
<dbReference type="PANTHER" id="PTHR43214">
    <property type="entry name" value="TWO-COMPONENT RESPONSE REGULATOR"/>
    <property type="match status" value="1"/>
</dbReference>
<dbReference type="CDD" id="cd17535">
    <property type="entry name" value="REC_NarL-like"/>
    <property type="match status" value="1"/>
</dbReference>
<feature type="domain" description="HTH luxR-type" evidence="6">
    <location>
        <begin position="148"/>
        <end position="213"/>
    </location>
</feature>
<dbReference type="Gene3D" id="3.40.50.2300">
    <property type="match status" value="1"/>
</dbReference>
<dbReference type="CDD" id="cd06170">
    <property type="entry name" value="LuxR_C_like"/>
    <property type="match status" value="1"/>
</dbReference>
<evidence type="ECO:0000256" key="2">
    <source>
        <dbReference type="ARBA" id="ARBA00023015"/>
    </source>
</evidence>
<evidence type="ECO:0000313" key="8">
    <source>
        <dbReference type="EMBL" id="QJD77335.1"/>
    </source>
</evidence>
<evidence type="ECO:0000259" key="7">
    <source>
        <dbReference type="PROSITE" id="PS50110"/>
    </source>
</evidence>
<dbReference type="PROSITE" id="PS50110">
    <property type="entry name" value="RESPONSE_REGULATORY"/>
    <property type="match status" value="1"/>
</dbReference>
<dbReference type="InterPro" id="IPR001789">
    <property type="entry name" value="Sig_transdc_resp-reg_receiver"/>
</dbReference>